<feature type="transmembrane region" description="Helical" evidence="1">
    <location>
        <begin position="87"/>
        <end position="109"/>
    </location>
</feature>
<dbReference type="EMBL" id="CAJVPZ010000947">
    <property type="protein sequence ID" value="CAG8480369.1"/>
    <property type="molecule type" value="Genomic_DNA"/>
</dbReference>
<sequence>MSQVLEFNELEENNLKLDKENSTNHVENNDSKLNKENFANQVATNDSTLINEESGHEDVSNRNEVLDNDQIHTELSKIQFVKDRGKYQGLIGAVFIIASITSPIIGGLFADNDHLVGAVFGLGIVAAVFASGFSDQIKITAAVPQALKNYHNLPEIFKLGTKKRLVSSLSVSFRTGIAFGLLLVISAVFIKDEKNTKAKEKKAKTEENEAV</sequence>
<organism evidence="2 3">
    <name type="scientific">Racocetra fulgida</name>
    <dbReference type="NCBI Taxonomy" id="60492"/>
    <lineage>
        <taxon>Eukaryota</taxon>
        <taxon>Fungi</taxon>
        <taxon>Fungi incertae sedis</taxon>
        <taxon>Mucoromycota</taxon>
        <taxon>Glomeromycotina</taxon>
        <taxon>Glomeromycetes</taxon>
        <taxon>Diversisporales</taxon>
        <taxon>Gigasporaceae</taxon>
        <taxon>Racocetra</taxon>
    </lineage>
</organism>
<dbReference type="InterPro" id="IPR036259">
    <property type="entry name" value="MFS_trans_sf"/>
</dbReference>
<dbReference type="OrthoDB" id="10021397at2759"/>
<dbReference type="AlphaFoldDB" id="A0A9N8W7T6"/>
<protein>
    <submittedName>
        <fullName evidence="2">7078_t:CDS:1</fullName>
    </submittedName>
</protein>
<keyword evidence="1" id="KW-0472">Membrane</keyword>
<keyword evidence="1" id="KW-1133">Transmembrane helix</keyword>
<proteinExistence type="predicted"/>
<feature type="transmembrane region" description="Helical" evidence="1">
    <location>
        <begin position="115"/>
        <end position="133"/>
    </location>
</feature>
<keyword evidence="1" id="KW-0812">Transmembrane</keyword>
<evidence type="ECO:0000313" key="3">
    <source>
        <dbReference type="Proteomes" id="UP000789396"/>
    </source>
</evidence>
<evidence type="ECO:0000256" key="1">
    <source>
        <dbReference type="SAM" id="Phobius"/>
    </source>
</evidence>
<dbReference type="Proteomes" id="UP000789396">
    <property type="component" value="Unassembled WGS sequence"/>
</dbReference>
<gene>
    <name evidence="2" type="ORF">RFULGI_LOCUS1513</name>
</gene>
<name>A0A9N8W7T6_9GLOM</name>
<comment type="caution">
    <text evidence="2">The sequence shown here is derived from an EMBL/GenBank/DDBJ whole genome shotgun (WGS) entry which is preliminary data.</text>
</comment>
<keyword evidence="3" id="KW-1185">Reference proteome</keyword>
<dbReference type="SUPFAM" id="SSF103473">
    <property type="entry name" value="MFS general substrate transporter"/>
    <property type="match status" value="1"/>
</dbReference>
<evidence type="ECO:0000313" key="2">
    <source>
        <dbReference type="EMBL" id="CAG8480369.1"/>
    </source>
</evidence>
<feature type="transmembrane region" description="Helical" evidence="1">
    <location>
        <begin position="171"/>
        <end position="190"/>
    </location>
</feature>
<accession>A0A9N8W7T6</accession>
<reference evidence="2" key="1">
    <citation type="submission" date="2021-06" db="EMBL/GenBank/DDBJ databases">
        <authorList>
            <person name="Kallberg Y."/>
            <person name="Tangrot J."/>
            <person name="Rosling A."/>
        </authorList>
    </citation>
    <scope>NUCLEOTIDE SEQUENCE</scope>
    <source>
        <strain evidence="2">IN212</strain>
    </source>
</reference>